<keyword evidence="3" id="KW-1185">Reference proteome</keyword>
<dbReference type="EMBL" id="KN823053">
    <property type="protein sequence ID" value="KIO24851.1"/>
    <property type="molecule type" value="Genomic_DNA"/>
</dbReference>
<dbReference type="PANTHER" id="PTHR33979:SF2">
    <property type="entry name" value="PEPTIDASE M50B-LIKE-DOMAIN-CONTAINING PROTEIN"/>
    <property type="match status" value="1"/>
</dbReference>
<gene>
    <name evidence="2" type="ORF">M407DRAFT_97795</name>
</gene>
<protein>
    <recommendedName>
        <fullName evidence="4">Peptidase M50B-like-domain-containing protein</fullName>
    </recommendedName>
</protein>
<dbReference type="InterPro" id="IPR049500">
    <property type="entry name" value="Peptidase_M50B-like"/>
</dbReference>
<feature type="transmembrane region" description="Helical" evidence="1">
    <location>
        <begin position="35"/>
        <end position="53"/>
    </location>
</feature>
<evidence type="ECO:0000313" key="2">
    <source>
        <dbReference type="EMBL" id="KIO24851.1"/>
    </source>
</evidence>
<feature type="transmembrane region" description="Helical" evidence="1">
    <location>
        <begin position="180"/>
        <end position="199"/>
    </location>
</feature>
<reference evidence="3" key="2">
    <citation type="submission" date="2015-01" db="EMBL/GenBank/DDBJ databases">
        <title>Evolutionary Origins and Diversification of the Mycorrhizal Mutualists.</title>
        <authorList>
            <consortium name="DOE Joint Genome Institute"/>
            <consortium name="Mycorrhizal Genomics Consortium"/>
            <person name="Kohler A."/>
            <person name="Kuo A."/>
            <person name="Nagy L.G."/>
            <person name="Floudas D."/>
            <person name="Copeland A."/>
            <person name="Barry K.W."/>
            <person name="Cichocki N."/>
            <person name="Veneault-Fourrey C."/>
            <person name="LaButti K."/>
            <person name="Lindquist E.A."/>
            <person name="Lipzen A."/>
            <person name="Lundell T."/>
            <person name="Morin E."/>
            <person name="Murat C."/>
            <person name="Riley R."/>
            <person name="Ohm R."/>
            <person name="Sun H."/>
            <person name="Tunlid A."/>
            <person name="Henrissat B."/>
            <person name="Grigoriev I.V."/>
            <person name="Hibbett D.S."/>
            <person name="Martin F."/>
        </authorList>
    </citation>
    <scope>NUCLEOTIDE SEQUENCE [LARGE SCALE GENOMIC DNA]</scope>
    <source>
        <strain evidence="3">MUT 4182</strain>
    </source>
</reference>
<keyword evidence="1" id="KW-1133">Transmembrane helix</keyword>
<proteinExistence type="predicted"/>
<name>A0A0C3QFI1_9AGAM</name>
<reference evidence="2 3" key="1">
    <citation type="submission" date="2014-04" db="EMBL/GenBank/DDBJ databases">
        <authorList>
            <consortium name="DOE Joint Genome Institute"/>
            <person name="Kuo A."/>
            <person name="Girlanda M."/>
            <person name="Perotto S."/>
            <person name="Kohler A."/>
            <person name="Nagy L.G."/>
            <person name="Floudas D."/>
            <person name="Copeland A."/>
            <person name="Barry K.W."/>
            <person name="Cichocki N."/>
            <person name="Veneault-Fourrey C."/>
            <person name="LaButti K."/>
            <person name="Lindquist E.A."/>
            <person name="Lipzen A."/>
            <person name="Lundell T."/>
            <person name="Morin E."/>
            <person name="Murat C."/>
            <person name="Sun H."/>
            <person name="Tunlid A."/>
            <person name="Henrissat B."/>
            <person name="Grigoriev I.V."/>
            <person name="Hibbett D.S."/>
            <person name="Martin F."/>
            <person name="Nordberg H.P."/>
            <person name="Cantor M.N."/>
            <person name="Hua S.X."/>
        </authorList>
    </citation>
    <scope>NUCLEOTIDE SEQUENCE [LARGE SCALE GENOMIC DNA]</scope>
    <source>
        <strain evidence="2 3">MUT 4182</strain>
    </source>
</reference>
<feature type="transmembrane region" description="Helical" evidence="1">
    <location>
        <begin position="156"/>
        <end position="174"/>
    </location>
</feature>
<evidence type="ECO:0000256" key="1">
    <source>
        <dbReference type="SAM" id="Phobius"/>
    </source>
</evidence>
<dbReference type="Pfam" id="PF13398">
    <property type="entry name" value="Peptidase_M50B"/>
    <property type="match status" value="1"/>
</dbReference>
<dbReference type="PANTHER" id="PTHR33979">
    <property type="entry name" value="OS02G0221600 PROTEIN"/>
    <property type="match status" value="1"/>
</dbReference>
<feature type="transmembrane region" description="Helical" evidence="1">
    <location>
        <begin position="229"/>
        <end position="251"/>
    </location>
</feature>
<evidence type="ECO:0008006" key="4">
    <source>
        <dbReference type="Google" id="ProtNLM"/>
    </source>
</evidence>
<dbReference type="OrthoDB" id="40823at2759"/>
<dbReference type="Proteomes" id="UP000054248">
    <property type="component" value="Unassembled WGS sequence"/>
</dbReference>
<organism evidence="2 3">
    <name type="scientific">Tulasnella calospora MUT 4182</name>
    <dbReference type="NCBI Taxonomy" id="1051891"/>
    <lineage>
        <taxon>Eukaryota</taxon>
        <taxon>Fungi</taxon>
        <taxon>Dikarya</taxon>
        <taxon>Basidiomycota</taxon>
        <taxon>Agaricomycotina</taxon>
        <taxon>Agaricomycetes</taxon>
        <taxon>Cantharellales</taxon>
        <taxon>Tulasnellaceae</taxon>
        <taxon>Tulasnella</taxon>
    </lineage>
</organism>
<feature type="transmembrane region" description="Helical" evidence="1">
    <location>
        <begin position="107"/>
        <end position="126"/>
    </location>
</feature>
<dbReference type="HOGENOM" id="CLU_066780_0_1_1"/>
<sequence length="268" mass="29468">MATAYGGPSASRTIAPLETASPAASGLQPVNDQFLTLYIMAVFLVLVIPFWFLPGARTIISPLKLYVIGWHELCHMLAAILSGGRVTSVTIDPMLGGCTRVDGGKPAFVLSAGYFGSTIVGGLYVLAAWHTIGAKIASFFTAVGILCSLYKVRDKLTFLLAAFWLGLLVGFWFIDHASPLRWYALFVGIMHVFFALWDFTDDRLFKKTNDSDCTQYALMFPKTQPHHWAVGWILFEISVFIAFTFIGLTVFKMPTSQMNAEAAAFLPT</sequence>
<dbReference type="AlphaFoldDB" id="A0A0C3QFI1"/>
<accession>A0A0C3QFI1</accession>
<keyword evidence="1" id="KW-0472">Membrane</keyword>
<keyword evidence="1" id="KW-0812">Transmembrane</keyword>
<evidence type="ECO:0000313" key="3">
    <source>
        <dbReference type="Proteomes" id="UP000054248"/>
    </source>
</evidence>